<sequence>MRKSDSLAEQLLEYRAILDHSGVAVVCIRNRLVYRCNPRAEELFGWLPGTLVGQPDLVFFPDSEACDDLRRRARSPLRVGQVLDLATNMMRRDGRIFVAHLVARAIDPAAPRNGTVWIVRDISDEVRARALNDSLLREQTLIFERAPIGIAFIRERIIQRCNPALERMFGYAPGYLPGRCTRLLFASEEAWRAKGEETRRLIEASGRYVGEVEYRRADGAPLWCQVTGSLLNPQRREEGFVWLFEDVTEKRHASRAMDALLREQAVIFERAPVGIAFLRDRIIQRCNPSFEKMFGYPPGTLPGQSTRIVFATEQQWLEAGERAHAVIDAVGRYSAELEYRKADGTPIWCQVTGSRFNPDNPDEGLVWLFEDVTARRAAEEALVDSLWEQQLIFDNAMIGISYQRQQTILRCNRRCEEIFGYPPGGLKGQSARILFASDEAWEADGRLIYDHHPERETFVGEFVYCRRDRQPIRVRAIGRTIGEDEKAGTWIWTYEDVTAQRAAEEQLRQSHLELEQRVGERTRELSRQLHFMRRLIEAIPGPVYYKNREGRYLGCNQAFLAMIGRSRDEVVGATVHDLAPPELADRYRAADEELLARGGSQVHEAKVLHADGAWRDVVFHKATYGNADEPGSGVVGVMLDITERKRMEARLQQAATVFDSSAEGITITAPDGRIIAVNRAFSEITGYSEEEVIGRNPRILQSGRQDRGLYQQMWQTLTACGHWQGELWNRRKDGKTFLESLTISAVKDSEGSLTHYVGVFSDITELRRAHDQLAHQAHHDPLTGLPNRLLLGDRLHKALQRAQRDGSELAVLFIDLDRFKIINDTLGHQAGDRVLCEVARRLSRLMRESDTVGRLGGDEFLIIVERIVEPGAASLVAEKILVVLQDAPVTVGQEFFVGASIGISVFPQDGNDVETLMKNADVAMYRAKERGRNTYDFFTKALAGSSLERLQMETDLRRAIERGDLRVYLQPQFSLHDGRLLGAEALVRWSRPAHGLVMPGEFIRLAEESGLIVAIGEWVLLTAARHWADWLAAGLAPGVLSINVSGVEFSRGGIEQTARKAIATSGLAASCIELEITESAIMSHAEGSVQVLDNLRAMGISLVIDDFGTGYSSLAYLKRLPINKLKIDQSFVRGLPADVEDCAITRAVIALAHSLQLTVIAEGVESDLQRDFLADAGCDEMQGYLCGRPLPIDEYRQRFLDH</sequence>
<name>A0A011NT85_9PROT</name>
<dbReference type="InterPro" id="IPR000700">
    <property type="entry name" value="PAS-assoc_C"/>
</dbReference>
<dbReference type="InterPro" id="IPR043128">
    <property type="entry name" value="Rev_trsase/Diguanyl_cyclase"/>
</dbReference>
<dbReference type="SUPFAM" id="SSF55785">
    <property type="entry name" value="PYP-like sensor domain (PAS domain)"/>
    <property type="match status" value="6"/>
</dbReference>
<dbReference type="CDD" id="cd00130">
    <property type="entry name" value="PAS"/>
    <property type="match status" value="6"/>
</dbReference>
<protein>
    <submittedName>
        <fullName evidence="5">Bacteriophytochrome cph2</fullName>
    </submittedName>
</protein>
<evidence type="ECO:0000313" key="5">
    <source>
        <dbReference type="EMBL" id="EXI67797.1"/>
    </source>
</evidence>
<dbReference type="Gene3D" id="3.30.70.270">
    <property type="match status" value="1"/>
</dbReference>
<gene>
    <name evidence="5" type="primary">cph2_3</name>
    <name evidence="5" type="ORF">AW08_01738</name>
</gene>
<feature type="domain" description="GGDEF" evidence="4">
    <location>
        <begin position="807"/>
        <end position="940"/>
    </location>
</feature>
<dbReference type="Proteomes" id="UP000020218">
    <property type="component" value="Unassembled WGS sequence"/>
</dbReference>
<dbReference type="InterPro" id="IPR013656">
    <property type="entry name" value="PAS_4"/>
</dbReference>
<dbReference type="InterPro" id="IPR029787">
    <property type="entry name" value="Nucleotide_cyclase"/>
</dbReference>
<dbReference type="CDD" id="cd01949">
    <property type="entry name" value="GGDEF"/>
    <property type="match status" value="1"/>
</dbReference>
<dbReference type="CDD" id="cd01948">
    <property type="entry name" value="EAL"/>
    <property type="match status" value="1"/>
</dbReference>
<organism evidence="5 6">
    <name type="scientific">Candidatus Accumulibacter adjunctus</name>
    <dbReference type="NCBI Taxonomy" id="1454001"/>
    <lineage>
        <taxon>Bacteria</taxon>
        <taxon>Pseudomonadati</taxon>
        <taxon>Pseudomonadota</taxon>
        <taxon>Betaproteobacteria</taxon>
        <taxon>Candidatus Accumulibacter</taxon>
    </lineage>
</organism>
<dbReference type="STRING" id="1454001.AW08_01738"/>
<dbReference type="Pfam" id="PF00563">
    <property type="entry name" value="EAL"/>
    <property type="match status" value="1"/>
</dbReference>
<dbReference type="InterPro" id="IPR001633">
    <property type="entry name" value="EAL_dom"/>
</dbReference>
<dbReference type="PROSITE" id="PS50112">
    <property type="entry name" value="PAS"/>
    <property type="match status" value="2"/>
</dbReference>
<dbReference type="GO" id="GO:0003824">
    <property type="term" value="F:catalytic activity"/>
    <property type="evidence" value="ECO:0007669"/>
    <property type="project" value="UniProtKB-ARBA"/>
</dbReference>
<dbReference type="PROSITE" id="PS50887">
    <property type="entry name" value="GGDEF"/>
    <property type="match status" value="1"/>
</dbReference>
<dbReference type="AlphaFoldDB" id="A0A011NT85"/>
<feature type="domain" description="PAS" evidence="1">
    <location>
        <begin position="650"/>
        <end position="696"/>
    </location>
</feature>
<accession>A0A011NT85</accession>
<dbReference type="PANTHER" id="PTHR44757:SF2">
    <property type="entry name" value="BIOFILM ARCHITECTURE MAINTENANCE PROTEIN MBAA"/>
    <property type="match status" value="1"/>
</dbReference>
<dbReference type="PANTHER" id="PTHR44757">
    <property type="entry name" value="DIGUANYLATE CYCLASE DGCP"/>
    <property type="match status" value="1"/>
</dbReference>
<feature type="domain" description="PAC" evidence="2">
    <location>
        <begin position="333"/>
        <end position="384"/>
    </location>
</feature>
<dbReference type="SUPFAM" id="SSF55073">
    <property type="entry name" value="Nucleotide cyclase"/>
    <property type="match status" value="1"/>
</dbReference>
<dbReference type="SMART" id="SM00052">
    <property type="entry name" value="EAL"/>
    <property type="match status" value="1"/>
</dbReference>
<evidence type="ECO:0000313" key="6">
    <source>
        <dbReference type="Proteomes" id="UP000020218"/>
    </source>
</evidence>
<feature type="domain" description="PAC" evidence="2">
    <location>
        <begin position="208"/>
        <end position="259"/>
    </location>
</feature>
<evidence type="ECO:0000259" key="2">
    <source>
        <dbReference type="PROSITE" id="PS50113"/>
    </source>
</evidence>
<dbReference type="Gene3D" id="3.20.20.450">
    <property type="entry name" value="EAL domain"/>
    <property type="match status" value="1"/>
</dbReference>
<evidence type="ECO:0000259" key="1">
    <source>
        <dbReference type="PROSITE" id="PS50112"/>
    </source>
</evidence>
<comment type="caution">
    <text evidence="5">The sequence shown here is derived from an EMBL/GenBank/DDBJ whole genome shotgun (WGS) entry which is preliminary data.</text>
</comment>
<dbReference type="InterPro" id="IPR035965">
    <property type="entry name" value="PAS-like_dom_sf"/>
</dbReference>
<feature type="domain" description="PAC" evidence="2">
    <location>
        <begin position="723"/>
        <end position="775"/>
    </location>
</feature>
<keyword evidence="6" id="KW-1185">Reference proteome</keyword>
<dbReference type="NCBIfam" id="TIGR00254">
    <property type="entry name" value="GGDEF"/>
    <property type="match status" value="1"/>
</dbReference>
<proteinExistence type="predicted"/>
<dbReference type="InterPro" id="IPR000160">
    <property type="entry name" value="GGDEF_dom"/>
</dbReference>
<dbReference type="Pfam" id="PF08448">
    <property type="entry name" value="PAS_4"/>
    <property type="match status" value="1"/>
</dbReference>
<evidence type="ECO:0000259" key="3">
    <source>
        <dbReference type="PROSITE" id="PS50883"/>
    </source>
</evidence>
<dbReference type="SMART" id="SM00086">
    <property type="entry name" value="PAC"/>
    <property type="match status" value="6"/>
</dbReference>
<dbReference type="EMBL" id="JFAX01000008">
    <property type="protein sequence ID" value="EXI67797.1"/>
    <property type="molecule type" value="Genomic_DNA"/>
</dbReference>
<dbReference type="FunFam" id="3.30.70.270:FF:000001">
    <property type="entry name" value="Diguanylate cyclase domain protein"/>
    <property type="match status" value="1"/>
</dbReference>
<dbReference type="SUPFAM" id="SSF141868">
    <property type="entry name" value="EAL domain-like"/>
    <property type="match status" value="1"/>
</dbReference>
<feature type="domain" description="PAC" evidence="2">
    <location>
        <begin position="601"/>
        <end position="653"/>
    </location>
</feature>
<feature type="domain" description="PAS" evidence="1">
    <location>
        <begin position="528"/>
        <end position="598"/>
    </location>
</feature>
<dbReference type="InterPro" id="IPR001610">
    <property type="entry name" value="PAC"/>
</dbReference>
<dbReference type="SMART" id="SM00267">
    <property type="entry name" value="GGDEF"/>
    <property type="match status" value="1"/>
</dbReference>
<dbReference type="InterPro" id="IPR035919">
    <property type="entry name" value="EAL_sf"/>
</dbReference>
<dbReference type="PROSITE" id="PS50883">
    <property type="entry name" value="EAL"/>
    <property type="match status" value="1"/>
</dbReference>
<feature type="domain" description="EAL" evidence="3">
    <location>
        <begin position="949"/>
        <end position="1202"/>
    </location>
</feature>
<dbReference type="NCBIfam" id="TIGR00229">
    <property type="entry name" value="sensory_box"/>
    <property type="match status" value="6"/>
</dbReference>
<evidence type="ECO:0000259" key="4">
    <source>
        <dbReference type="PROSITE" id="PS50887"/>
    </source>
</evidence>
<dbReference type="InterPro" id="IPR000014">
    <property type="entry name" value="PAS"/>
</dbReference>
<dbReference type="InterPro" id="IPR052155">
    <property type="entry name" value="Biofilm_reg_signaling"/>
</dbReference>
<reference evidence="5" key="1">
    <citation type="submission" date="2014-02" db="EMBL/GenBank/DDBJ databases">
        <title>Expanding our view of genomic diversity in Candidatus Accumulibacter clades.</title>
        <authorList>
            <person name="Skennerton C.T."/>
            <person name="Barr J.J."/>
            <person name="Slater F.R."/>
            <person name="Bond P.L."/>
            <person name="Tyson G.W."/>
        </authorList>
    </citation>
    <scope>NUCLEOTIDE SEQUENCE [LARGE SCALE GENOMIC DNA]</scope>
</reference>
<dbReference type="Pfam" id="PF00990">
    <property type="entry name" value="GGDEF"/>
    <property type="match status" value="1"/>
</dbReference>
<dbReference type="PATRIC" id="fig|1454001.3.peg.1767"/>
<dbReference type="Pfam" id="PF13426">
    <property type="entry name" value="PAS_9"/>
    <property type="match status" value="5"/>
</dbReference>
<dbReference type="SMART" id="SM00091">
    <property type="entry name" value="PAS"/>
    <property type="match status" value="6"/>
</dbReference>
<dbReference type="Gene3D" id="3.30.450.20">
    <property type="entry name" value="PAS domain"/>
    <property type="match status" value="6"/>
</dbReference>
<dbReference type="PROSITE" id="PS50113">
    <property type="entry name" value="PAC"/>
    <property type="match status" value="4"/>
</dbReference>